<accession>A0A9C6TBB3</accession>
<dbReference type="OrthoDB" id="8057520at2759"/>
<sequence>MFYQFVIFVIMCIIIIIMPSYTKTKSNGDSLNAILLKCSDNIHEDKPCVPHLIINIVFAPNLNSDNVDKLLILDETYEPSTRQSLKIMSPYIIVVTRSDPIITYPLKSSSWTNSNNYNIKQPGQENIYVYGKIIENKSNYSEQSLRATKNENTKIENSNINDIGKKSSEFCDQSRIHPTPTDEEYSIFNLSIPHPFLTAKIRIFRKRKTIWWRIMPIILLNNLSGTYVNGNISALLTSHNDILDKKDPKFLENFKLLIPSSFIVNSDKLNGLRIYKSIFHQFLNNNTSKFLNLLNVQNELSRNNDRGFSSSPAKILSKCPDNKNALCLNVLDDQVPAFDIKIKMPFVENAAQQDALKVKISRIVTDATTKDALQIFVDVINKGIKAHEFLISINGCPLSETGASTTVTKILIPYISETITFLLPFVMGLKKNVKYNCDVIVKTNEMKNTELDPKRKTSSDSSVMIVSRRPMEIETHSRCFCVWNCRCHCIGKIETHSDINVCQIMSYETQKDAGLQLNCPLNDDYNDLCSLDSKNNNKNIQSSSLDPYKTIGALLILIMVLFLLAIYFCKCFKPRKEDLIVASTEWLCCAENNSIKCTRYIPYVYKGRAPSRSSQTAYSLNYHTQAVVAPSAKVSFCPSPEIIRKKSSQSDLLESALLTLARQQKELRKQSTKRE</sequence>
<gene>
    <name evidence="3" type="primary">LOC117573274</name>
</gene>
<name>A0A9C6TBB3_DROAB</name>
<keyword evidence="1" id="KW-0812">Transmembrane</keyword>
<dbReference type="RefSeq" id="XP_051863357.1">
    <property type="nucleotide sequence ID" value="XM_052007397.1"/>
</dbReference>
<protein>
    <submittedName>
        <fullName evidence="3">Uncharacterized protein LOC117573274 isoform X1</fullName>
    </submittedName>
</protein>
<evidence type="ECO:0000313" key="2">
    <source>
        <dbReference type="Proteomes" id="UP000515160"/>
    </source>
</evidence>
<dbReference type="GeneID" id="117573274"/>
<dbReference type="Proteomes" id="UP000515160">
    <property type="component" value="Chromosome 2R"/>
</dbReference>
<evidence type="ECO:0000313" key="3">
    <source>
        <dbReference type="RefSeq" id="XP_051863357.1"/>
    </source>
</evidence>
<keyword evidence="2" id="KW-1185">Reference proteome</keyword>
<dbReference type="AlphaFoldDB" id="A0A9C6TBB3"/>
<reference evidence="3" key="1">
    <citation type="submission" date="2025-08" db="UniProtKB">
        <authorList>
            <consortium name="RefSeq"/>
        </authorList>
    </citation>
    <scope>IDENTIFICATION</scope>
    <source>
        <strain evidence="3">15112-1751.03</strain>
        <tissue evidence="3">Whole Adult</tissue>
    </source>
</reference>
<keyword evidence="1" id="KW-0472">Membrane</keyword>
<proteinExistence type="predicted"/>
<evidence type="ECO:0000256" key="1">
    <source>
        <dbReference type="SAM" id="Phobius"/>
    </source>
</evidence>
<feature type="transmembrane region" description="Helical" evidence="1">
    <location>
        <begin position="6"/>
        <end position="22"/>
    </location>
</feature>
<feature type="transmembrane region" description="Helical" evidence="1">
    <location>
        <begin position="551"/>
        <end position="569"/>
    </location>
</feature>
<organism evidence="2 3">
    <name type="scientific">Drosophila albomicans</name>
    <name type="common">Fruit fly</name>
    <dbReference type="NCBI Taxonomy" id="7291"/>
    <lineage>
        <taxon>Eukaryota</taxon>
        <taxon>Metazoa</taxon>
        <taxon>Ecdysozoa</taxon>
        <taxon>Arthropoda</taxon>
        <taxon>Hexapoda</taxon>
        <taxon>Insecta</taxon>
        <taxon>Pterygota</taxon>
        <taxon>Neoptera</taxon>
        <taxon>Endopterygota</taxon>
        <taxon>Diptera</taxon>
        <taxon>Brachycera</taxon>
        <taxon>Muscomorpha</taxon>
        <taxon>Ephydroidea</taxon>
        <taxon>Drosophilidae</taxon>
        <taxon>Drosophila</taxon>
    </lineage>
</organism>
<keyword evidence="1" id="KW-1133">Transmembrane helix</keyword>